<feature type="active site" description="Charge relay system" evidence="6 7">
    <location>
        <position position="103"/>
    </location>
</feature>
<dbReference type="GO" id="GO:0004252">
    <property type="term" value="F:serine-type endopeptidase activity"/>
    <property type="evidence" value="ECO:0007669"/>
    <property type="project" value="UniProtKB-UniRule"/>
</dbReference>
<gene>
    <name evidence="11" type="ORF">RJ640_009410</name>
</gene>
<feature type="active site" description="Charge relay system" evidence="6 7">
    <location>
        <position position="524"/>
    </location>
</feature>
<keyword evidence="12" id="KW-1185">Reference proteome</keyword>
<dbReference type="InterPro" id="IPR036852">
    <property type="entry name" value="Peptidase_S8/S53_dom_sf"/>
</dbReference>
<dbReference type="Pfam" id="PF05922">
    <property type="entry name" value="Inhibitor_I9"/>
    <property type="match status" value="1"/>
</dbReference>
<dbReference type="Gene3D" id="2.60.40.2310">
    <property type="match status" value="1"/>
</dbReference>
<proteinExistence type="inferred from homology"/>
<dbReference type="InterPro" id="IPR000209">
    <property type="entry name" value="Peptidase_S8/S53_dom"/>
</dbReference>
<dbReference type="EMBL" id="JAVXUO010002905">
    <property type="protein sequence ID" value="KAK2968582.1"/>
    <property type="molecule type" value="Genomic_DNA"/>
</dbReference>
<feature type="active site" description="Charge relay system" evidence="6 7">
    <location>
        <position position="156"/>
    </location>
</feature>
<organism evidence="11 12">
    <name type="scientific">Escallonia rubra</name>
    <dbReference type="NCBI Taxonomy" id="112253"/>
    <lineage>
        <taxon>Eukaryota</taxon>
        <taxon>Viridiplantae</taxon>
        <taxon>Streptophyta</taxon>
        <taxon>Embryophyta</taxon>
        <taxon>Tracheophyta</taxon>
        <taxon>Spermatophyta</taxon>
        <taxon>Magnoliopsida</taxon>
        <taxon>eudicotyledons</taxon>
        <taxon>Gunneridae</taxon>
        <taxon>Pentapetalae</taxon>
        <taxon>asterids</taxon>
        <taxon>campanulids</taxon>
        <taxon>Escalloniales</taxon>
        <taxon>Escalloniaceae</taxon>
        <taxon>Escallonia</taxon>
    </lineage>
</organism>
<evidence type="ECO:0000259" key="10">
    <source>
        <dbReference type="Pfam" id="PF17766"/>
    </source>
</evidence>
<dbReference type="InterPro" id="IPR041469">
    <property type="entry name" value="Subtilisin-like_FN3"/>
</dbReference>
<dbReference type="AlphaFoldDB" id="A0AA88UB19"/>
<keyword evidence="3" id="KW-0732">Signal</keyword>
<dbReference type="GO" id="GO:0006508">
    <property type="term" value="P:proteolysis"/>
    <property type="evidence" value="ECO:0007669"/>
    <property type="project" value="UniProtKB-KW"/>
</dbReference>
<evidence type="ECO:0000256" key="2">
    <source>
        <dbReference type="ARBA" id="ARBA00022670"/>
    </source>
</evidence>
<name>A0AA88UB19_9ASTE</name>
<evidence type="ECO:0000256" key="3">
    <source>
        <dbReference type="ARBA" id="ARBA00022729"/>
    </source>
</evidence>
<dbReference type="Pfam" id="PF17766">
    <property type="entry name" value="fn3_6"/>
    <property type="match status" value="1"/>
</dbReference>
<accession>A0AA88UB19</accession>
<dbReference type="InterPro" id="IPR034197">
    <property type="entry name" value="Peptidases_S8_3"/>
</dbReference>
<dbReference type="InterPro" id="IPR015500">
    <property type="entry name" value="Peptidase_S8_subtilisin-rel"/>
</dbReference>
<dbReference type="CDD" id="cd02120">
    <property type="entry name" value="PA_subtilisin_like"/>
    <property type="match status" value="1"/>
</dbReference>
<dbReference type="PROSITE" id="PS51892">
    <property type="entry name" value="SUBTILASE"/>
    <property type="match status" value="1"/>
</dbReference>
<evidence type="ECO:0000256" key="7">
    <source>
        <dbReference type="PROSITE-ProRule" id="PRU01240"/>
    </source>
</evidence>
<evidence type="ECO:0000256" key="6">
    <source>
        <dbReference type="PIRSR" id="PIRSR615500-1"/>
    </source>
</evidence>
<dbReference type="InterPro" id="IPR045051">
    <property type="entry name" value="SBT"/>
</dbReference>
<keyword evidence="5 7" id="KW-0720">Serine protease</keyword>
<evidence type="ECO:0000256" key="5">
    <source>
        <dbReference type="ARBA" id="ARBA00022825"/>
    </source>
</evidence>
<sequence length="719" mass="77209">AFGSCGPNRLTVATAAAARSGRRSQLGEASTYLLYSYKRSFNGFVVKLTEEETLRVAAMDGVVSVFPNEKKQLHTTRSWDFMGFPQQVNRTTLESDIIIGVIDTGIWLESDSFKDEGFGPPPTKWKGACQTTNFTCNNDGLFGIDDLQSPRDSNGHGTHTASTSAGGLVSTTSLMGLGLGTARGGVPSARIAVYKICWYDGCYDADILAAFDDAIADGVDLISLSVGGSPKDYLRDSIAIGSFHAMKHGILTSASGGNNGPELSTVSNVSPWVLTVAASTTDRKFLTKLQLGNNMVFEVKLLYPIMRMLCFFNKIAFYLQKKDLGYNAESIKCQGVSVNTFDQKNAMYPIIYAGAFELARKYLATLKNELLDTYRYCFGNSLDSNLVKGKIILCDSLGNGASALVAGAAGTVTRDRGNKDVAYVFPLPATYLGVEDGATVFNYINSTRNPSAIIYKSNEVKDTLAPYVATFSSRGPNTITNDILKPDLTAPGVEILAATSLLSPLSGVKEDSRRVPYTIKSGTSMACPHATALAAYVKSFHPSWSPAAIKSALMTTAIPLNNLTSPEAELAYGAGHINPLKAYMMQVFCAGKAIIPQIYDLLPEIACSTCTKATTVLVCDLNLPSFALSAVPLQTFNRNFTRTVTNVGSPMSTYRVTIKAPDALKISVEPAVLAFTSLGQKLPFVVKVQGLIGRTRVSASMVWDDGVHTVRSPIVVYGF</sequence>
<evidence type="ECO:0000313" key="12">
    <source>
        <dbReference type="Proteomes" id="UP001187471"/>
    </source>
</evidence>
<dbReference type="CDD" id="cd04852">
    <property type="entry name" value="Peptidases_S8_3"/>
    <property type="match status" value="1"/>
</dbReference>
<dbReference type="InterPro" id="IPR010259">
    <property type="entry name" value="S8pro/Inhibitor_I9"/>
</dbReference>
<comment type="similarity">
    <text evidence="1 7">Belongs to the peptidase S8 family.</text>
</comment>
<reference evidence="11" key="1">
    <citation type="submission" date="2022-12" db="EMBL/GenBank/DDBJ databases">
        <title>Draft genome assemblies for two species of Escallonia (Escalloniales).</title>
        <authorList>
            <person name="Chanderbali A."/>
            <person name="Dervinis C."/>
            <person name="Anghel I."/>
            <person name="Soltis D."/>
            <person name="Soltis P."/>
            <person name="Zapata F."/>
        </authorList>
    </citation>
    <scope>NUCLEOTIDE SEQUENCE</scope>
    <source>
        <strain evidence="11">UCBG92.1500</strain>
        <tissue evidence="11">Leaf</tissue>
    </source>
</reference>
<feature type="non-terminal residue" evidence="11">
    <location>
        <position position="1"/>
    </location>
</feature>
<dbReference type="InterPro" id="IPR037045">
    <property type="entry name" value="S8pro/Inhibitor_I9_sf"/>
</dbReference>
<dbReference type="Gene3D" id="3.40.50.200">
    <property type="entry name" value="Peptidase S8/S53 domain"/>
    <property type="match status" value="1"/>
</dbReference>
<evidence type="ECO:0000256" key="1">
    <source>
        <dbReference type="ARBA" id="ARBA00011073"/>
    </source>
</evidence>
<feature type="domain" description="Inhibitor I9" evidence="9">
    <location>
        <begin position="24"/>
        <end position="74"/>
    </location>
</feature>
<evidence type="ECO:0000259" key="9">
    <source>
        <dbReference type="Pfam" id="PF05922"/>
    </source>
</evidence>
<dbReference type="PANTHER" id="PTHR10795">
    <property type="entry name" value="PROPROTEIN CONVERTASE SUBTILISIN/KEXIN"/>
    <property type="match status" value="1"/>
</dbReference>
<dbReference type="Gene3D" id="3.30.70.80">
    <property type="entry name" value="Peptidase S8 propeptide/proteinase inhibitor I9"/>
    <property type="match status" value="1"/>
</dbReference>
<dbReference type="PROSITE" id="PS00138">
    <property type="entry name" value="SUBTILASE_SER"/>
    <property type="match status" value="1"/>
</dbReference>
<evidence type="ECO:0000256" key="4">
    <source>
        <dbReference type="ARBA" id="ARBA00022801"/>
    </source>
</evidence>
<dbReference type="PRINTS" id="PR00723">
    <property type="entry name" value="SUBTILISIN"/>
</dbReference>
<comment type="caution">
    <text evidence="11">The sequence shown here is derived from an EMBL/GenBank/DDBJ whole genome shotgun (WGS) entry which is preliminary data.</text>
</comment>
<dbReference type="Gene3D" id="3.50.30.30">
    <property type="match status" value="1"/>
</dbReference>
<evidence type="ECO:0008006" key="13">
    <source>
        <dbReference type="Google" id="ProtNLM"/>
    </source>
</evidence>
<evidence type="ECO:0000313" key="11">
    <source>
        <dbReference type="EMBL" id="KAK2968582.1"/>
    </source>
</evidence>
<keyword evidence="2 7" id="KW-0645">Protease</keyword>
<dbReference type="InterPro" id="IPR023828">
    <property type="entry name" value="Peptidase_S8_Ser-AS"/>
</dbReference>
<dbReference type="Proteomes" id="UP001187471">
    <property type="component" value="Unassembled WGS sequence"/>
</dbReference>
<dbReference type="Pfam" id="PF00082">
    <property type="entry name" value="Peptidase_S8"/>
    <property type="match status" value="1"/>
</dbReference>
<evidence type="ECO:0000259" key="8">
    <source>
        <dbReference type="Pfam" id="PF00082"/>
    </source>
</evidence>
<keyword evidence="4 7" id="KW-0378">Hydrolase</keyword>
<protein>
    <recommendedName>
        <fullName evidence="13">Cucumisin</fullName>
    </recommendedName>
</protein>
<feature type="domain" description="Peptidase S8/S53" evidence="8">
    <location>
        <begin position="95"/>
        <end position="575"/>
    </location>
</feature>
<feature type="domain" description="Subtilisin-like protease fibronectin type-III" evidence="10">
    <location>
        <begin position="620"/>
        <end position="716"/>
    </location>
</feature>
<dbReference type="SUPFAM" id="SSF52743">
    <property type="entry name" value="Subtilisin-like"/>
    <property type="match status" value="1"/>
</dbReference>